<dbReference type="EMBL" id="CAJVPK010006330">
    <property type="protein sequence ID" value="CAG8650045.1"/>
    <property type="molecule type" value="Genomic_DNA"/>
</dbReference>
<accession>A0A9N9DT68</accession>
<protein>
    <submittedName>
        <fullName evidence="1">10307_t:CDS:1</fullName>
    </submittedName>
</protein>
<dbReference type="AlphaFoldDB" id="A0A9N9DT68"/>
<comment type="caution">
    <text evidence="1">The sequence shown here is derived from an EMBL/GenBank/DDBJ whole genome shotgun (WGS) entry which is preliminary data.</text>
</comment>
<gene>
    <name evidence="1" type="ORF">DEBURN_LOCUS11428</name>
</gene>
<reference evidence="1" key="1">
    <citation type="submission" date="2021-06" db="EMBL/GenBank/DDBJ databases">
        <authorList>
            <person name="Kallberg Y."/>
            <person name="Tangrot J."/>
            <person name="Rosling A."/>
        </authorList>
    </citation>
    <scope>NUCLEOTIDE SEQUENCE</scope>
    <source>
        <strain evidence="1">AZ414A</strain>
    </source>
</reference>
<feature type="non-terminal residue" evidence="1">
    <location>
        <position position="1"/>
    </location>
</feature>
<dbReference type="OrthoDB" id="2443439at2759"/>
<sequence>FDLSKLWVIDLEAENVKLKQIIEENAKRKAENVNLKVELEKNKKDITYLSAENSELKIKVAKLSCDFEEIKSKGIITNSPKQLSISEKKKIKPSYKNQNLESSIISQSISNSSELSLDNNLSDQSNSSCGSEFKSLTNLSPNQRHEVLCSAKIPYNQKVERGLRLELSICTKDNNNKISKVFDIQIPEFSLEAILSGSSSITSQNIVDLFRIAMKIRQKE</sequence>
<evidence type="ECO:0000313" key="1">
    <source>
        <dbReference type="EMBL" id="CAG8650045.1"/>
    </source>
</evidence>
<evidence type="ECO:0000313" key="2">
    <source>
        <dbReference type="Proteomes" id="UP000789706"/>
    </source>
</evidence>
<dbReference type="Proteomes" id="UP000789706">
    <property type="component" value="Unassembled WGS sequence"/>
</dbReference>
<proteinExistence type="predicted"/>
<name>A0A9N9DT68_9GLOM</name>
<organism evidence="1 2">
    <name type="scientific">Diversispora eburnea</name>
    <dbReference type="NCBI Taxonomy" id="1213867"/>
    <lineage>
        <taxon>Eukaryota</taxon>
        <taxon>Fungi</taxon>
        <taxon>Fungi incertae sedis</taxon>
        <taxon>Mucoromycota</taxon>
        <taxon>Glomeromycotina</taxon>
        <taxon>Glomeromycetes</taxon>
        <taxon>Diversisporales</taxon>
        <taxon>Diversisporaceae</taxon>
        <taxon>Diversispora</taxon>
    </lineage>
</organism>
<feature type="non-terminal residue" evidence="1">
    <location>
        <position position="220"/>
    </location>
</feature>
<keyword evidence="2" id="KW-1185">Reference proteome</keyword>